<evidence type="ECO:0000313" key="2">
    <source>
        <dbReference type="Proteomes" id="UP000562984"/>
    </source>
</evidence>
<accession>A0A849ALG3</accession>
<gene>
    <name evidence="1" type="ORF">HKD39_18515</name>
</gene>
<organism evidence="1 2">
    <name type="scientific">Nakamurella aerolata</name>
    <dbReference type="NCBI Taxonomy" id="1656892"/>
    <lineage>
        <taxon>Bacteria</taxon>
        <taxon>Bacillati</taxon>
        <taxon>Actinomycetota</taxon>
        <taxon>Actinomycetes</taxon>
        <taxon>Nakamurellales</taxon>
        <taxon>Nakamurellaceae</taxon>
        <taxon>Nakamurella</taxon>
    </lineage>
</organism>
<evidence type="ECO:0000313" key="1">
    <source>
        <dbReference type="EMBL" id="NNG37652.1"/>
    </source>
</evidence>
<reference evidence="1 2" key="1">
    <citation type="submission" date="2020-05" db="EMBL/GenBank/DDBJ databases">
        <title>Nakamurella sp. DB0629 isolated from air conditioner.</title>
        <authorList>
            <person name="Kim D.H."/>
            <person name="Kim D.-U."/>
        </authorList>
    </citation>
    <scope>NUCLEOTIDE SEQUENCE [LARGE SCALE GENOMIC DNA]</scope>
    <source>
        <strain evidence="1 2">DB0629</strain>
    </source>
</reference>
<dbReference type="Proteomes" id="UP000562984">
    <property type="component" value="Unassembled WGS sequence"/>
</dbReference>
<name>A0A849ALG3_9ACTN</name>
<protein>
    <submittedName>
        <fullName evidence="1">Uncharacterized protein</fullName>
    </submittedName>
</protein>
<dbReference type="AlphaFoldDB" id="A0A849ALG3"/>
<keyword evidence="2" id="KW-1185">Reference proteome</keyword>
<proteinExistence type="predicted"/>
<dbReference type="EMBL" id="JABEND010000018">
    <property type="protein sequence ID" value="NNG37652.1"/>
    <property type="molecule type" value="Genomic_DNA"/>
</dbReference>
<comment type="caution">
    <text evidence="1">The sequence shown here is derived from an EMBL/GenBank/DDBJ whole genome shotgun (WGS) entry which is preliminary data.</text>
</comment>
<sequence length="92" mass="10745">MIKTRPRQTNPTDSRKIGVRHRLFWEPPVGDKDTALLLDCIDFRHFGWIDKNTNKRTKATADFQVYEISAYREGGEAWKVSKVNVSRDKCSF</sequence>